<dbReference type="EMBL" id="CP089982">
    <property type="protein sequence ID" value="WXA90608.1"/>
    <property type="molecule type" value="Genomic_DNA"/>
</dbReference>
<dbReference type="Proteomes" id="UP001379533">
    <property type="component" value="Chromosome"/>
</dbReference>
<keyword evidence="2" id="KW-1185">Reference proteome</keyword>
<protein>
    <recommendedName>
        <fullName evidence="3">DUF4123 domain-containing protein</fullName>
    </recommendedName>
</protein>
<accession>A0ABZ2JZU2</accession>
<dbReference type="RefSeq" id="WP_394841222.1">
    <property type="nucleotide sequence ID" value="NZ_CP089982.1"/>
</dbReference>
<evidence type="ECO:0000313" key="2">
    <source>
        <dbReference type="Proteomes" id="UP001379533"/>
    </source>
</evidence>
<reference evidence="1 2" key="1">
    <citation type="submission" date="2021-12" db="EMBL/GenBank/DDBJ databases">
        <title>Discovery of the Pendulisporaceae a myxobacterial family with distinct sporulation behavior and unique specialized metabolism.</title>
        <authorList>
            <person name="Garcia R."/>
            <person name="Popoff A."/>
            <person name="Bader C.D."/>
            <person name="Loehr J."/>
            <person name="Walesch S."/>
            <person name="Walt C."/>
            <person name="Boldt J."/>
            <person name="Bunk B."/>
            <person name="Haeckl F.J.F.P.J."/>
            <person name="Gunesch A.P."/>
            <person name="Birkelbach J."/>
            <person name="Nuebel U."/>
            <person name="Pietschmann T."/>
            <person name="Bach T."/>
            <person name="Mueller R."/>
        </authorList>
    </citation>
    <scope>NUCLEOTIDE SEQUENCE [LARGE SCALE GENOMIC DNA]</scope>
    <source>
        <strain evidence="1 2">MSr12523</strain>
    </source>
</reference>
<sequence length="743" mass="82477">MSNANGMGYPLGQLIKALAGTGEGAAARARRWELVLGGLADGTLRIGSRTPVANTPAWVTLEVLHGGFATGEHAAGGPLQPHEHAWLAAAPPHMQGAERAALNLHFLGDAGRADLETMLETGCFRVQVPEEGALLVVDWLLRHGESERAGTLLKVLGPFFERLRFYPVPHAQPLRSGLDIHVHTAGEVVASLRAKKPQRAVARMNESLRIWAPLYDRTVALFLETVDGDEGWPCRRYPPDWRDRAQALLDDYHAARNVHTLCRKPEKRKENFARLRRCMEIILTDPNALTGGDVGMIRKILASFVARRGKPGSERCRNARAAQGRTAAKPTHVEMARALAARLAPYAPDEGIPHIDDLLGPLTDMEASQIGAKAGEPIPEPLAAKALRCLEAPIDSLFERGRIPSSETLAKVLPSLTAQVRAAAIVDPELQRIYRAVYLAFRRRRSLLLLNLESQVKLTELPWMAVIQPWMASDEASQRKARETLVHTATLVLRAFPHTILPNTLTKEFRALAAGAGLSPPWVDELAADIFMGAFSETFMRAAKTAARALEGSLYPRYYGIPCDRLANLRDSDTSQLHAICQELATSHANGPWSVARNGTIIEQAQILTTHNLVLLFDALHVAPGLDIPSMARHTFTWICRRQRRILPDWHTRLTMMKNTAYAWRQMIFYLAHLDRSDQDAFLEWGSSHLEKQRLVFQTRFEPVWAGLRSVAKGHHFNEDGIHSASGGRRFLGWSIGKHWLLP</sequence>
<organism evidence="1 2">
    <name type="scientific">Pendulispora brunnea</name>
    <dbReference type="NCBI Taxonomy" id="2905690"/>
    <lineage>
        <taxon>Bacteria</taxon>
        <taxon>Pseudomonadati</taxon>
        <taxon>Myxococcota</taxon>
        <taxon>Myxococcia</taxon>
        <taxon>Myxococcales</taxon>
        <taxon>Sorangiineae</taxon>
        <taxon>Pendulisporaceae</taxon>
        <taxon>Pendulispora</taxon>
    </lineage>
</organism>
<name>A0ABZ2JZU2_9BACT</name>
<proteinExistence type="predicted"/>
<gene>
    <name evidence="1" type="ORF">LZC95_29650</name>
</gene>
<evidence type="ECO:0000313" key="1">
    <source>
        <dbReference type="EMBL" id="WXA90608.1"/>
    </source>
</evidence>
<evidence type="ECO:0008006" key="3">
    <source>
        <dbReference type="Google" id="ProtNLM"/>
    </source>
</evidence>